<dbReference type="Pfam" id="PF04601">
    <property type="entry name" value="DUF569"/>
    <property type="match status" value="1"/>
</dbReference>
<dbReference type="InterPro" id="IPR007679">
    <property type="entry name" value="DUF569"/>
</dbReference>
<evidence type="ECO:0008006" key="5">
    <source>
        <dbReference type="Google" id="ProtNLM"/>
    </source>
</evidence>
<keyword evidence="4" id="KW-1185">Reference proteome</keyword>
<feature type="domain" description="DUF569" evidence="1">
    <location>
        <begin position="100"/>
        <end position="251"/>
    </location>
</feature>
<dbReference type="Pfam" id="PF22932">
    <property type="entry name" value="Ubiq_DUF_assoc"/>
    <property type="match status" value="1"/>
</dbReference>
<dbReference type="EMBL" id="JACEFO010001823">
    <property type="protein sequence ID" value="KAF8701052.1"/>
    <property type="molecule type" value="Genomic_DNA"/>
</dbReference>
<evidence type="ECO:0000259" key="2">
    <source>
        <dbReference type="Pfam" id="PF22932"/>
    </source>
</evidence>
<dbReference type="OrthoDB" id="617902at2759"/>
<dbReference type="InterPro" id="IPR054726">
    <property type="entry name" value="Ubiq_DUF569-assoc"/>
</dbReference>
<reference evidence="3" key="1">
    <citation type="submission" date="2020-07" db="EMBL/GenBank/DDBJ databases">
        <title>Genome sequence and genetic diversity analysis of an under-domesticated orphan crop, white fonio (Digitaria exilis).</title>
        <authorList>
            <person name="Bennetzen J.L."/>
            <person name="Chen S."/>
            <person name="Ma X."/>
            <person name="Wang X."/>
            <person name="Yssel A.E.J."/>
            <person name="Chaluvadi S.R."/>
            <person name="Johnson M."/>
            <person name="Gangashetty P."/>
            <person name="Hamidou F."/>
            <person name="Sanogo M.D."/>
            <person name="Zwaenepoel A."/>
            <person name="Wallace J."/>
            <person name="Van De Peer Y."/>
            <person name="Van Deynze A."/>
        </authorList>
    </citation>
    <scope>NUCLEOTIDE SEQUENCE</scope>
    <source>
        <tissue evidence="3">Leaves</tissue>
    </source>
</reference>
<proteinExistence type="predicted"/>
<protein>
    <recommendedName>
        <fullName evidence="5">DUF569 domain-containing protein</fullName>
    </recommendedName>
</protein>
<comment type="caution">
    <text evidence="3">The sequence shown here is derived from an EMBL/GenBank/DDBJ whole genome shotgun (WGS) entry which is preliminary data.</text>
</comment>
<evidence type="ECO:0000313" key="3">
    <source>
        <dbReference type="EMBL" id="KAF8701052.1"/>
    </source>
</evidence>
<evidence type="ECO:0000259" key="1">
    <source>
        <dbReference type="Pfam" id="PF04601"/>
    </source>
</evidence>
<dbReference type="CDD" id="cd23340">
    <property type="entry name" value="beta-trefoil_FSCN_ACP-like"/>
    <property type="match status" value="1"/>
</dbReference>
<accession>A0A835BHP6</accession>
<name>A0A835BHP6_9POAL</name>
<gene>
    <name evidence="3" type="ORF">HU200_033947</name>
</gene>
<dbReference type="Proteomes" id="UP000636709">
    <property type="component" value="Unassembled WGS sequence"/>
</dbReference>
<sequence>MLVLIDPLGVDPPHALALEKQLAAIDFERAQHKLLLPAVRRNRLCALPWDAPALSLPRRNKLEPAAKRCATRPRSPPHYPLLRPAAMHFFFPPQLPPAAMDLFPDGQHVWLRSSGRGEKYLHADEGGVSVRVSSKRASPLSAWKVHHAVDPEDGETYVLLCSAAYGRYLTATRVPAPRGHKGRLVVQGAYNTFNSVAWRPERVGAGDGGDKVVLRHYSDHLLRANGEFFFWNKGISADATNRITAMSHWVVRAIPPRPFPPELPAAVLVSLLCSARLCTKMDVATVVPGVPGRNIRFVRAADDGTFAPDPDDWDEFRFNGRSEVELRAAVAGALEEPNVLGIKLCARAGRFARPVPLTIDLPRHERVMEIVVLTEGSPAAVALQYPDIDAP</sequence>
<dbReference type="InterPro" id="IPR008999">
    <property type="entry name" value="Actin-crosslinking"/>
</dbReference>
<dbReference type="PANTHER" id="PTHR31205:SF28">
    <property type="entry name" value="DUF569 DOMAIN-CONTAINING PROTEIN"/>
    <property type="match status" value="1"/>
</dbReference>
<organism evidence="3 4">
    <name type="scientific">Digitaria exilis</name>
    <dbReference type="NCBI Taxonomy" id="1010633"/>
    <lineage>
        <taxon>Eukaryota</taxon>
        <taxon>Viridiplantae</taxon>
        <taxon>Streptophyta</taxon>
        <taxon>Embryophyta</taxon>
        <taxon>Tracheophyta</taxon>
        <taxon>Spermatophyta</taxon>
        <taxon>Magnoliopsida</taxon>
        <taxon>Liliopsida</taxon>
        <taxon>Poales</taxon>
        <taxon>Poaceae</taxon>
        <taxon>PACMAD clade</taxon>
        <taxon>Panicoideae</taxon>
        <taxon>Panicodae</taxon>
        <taxon>Paniceae</taxon>
        <taxon>Anthephorinae</taxon>
        <taxon>Digitaria</taxon>
    </lineage>
</organism>
<dbReference type="AlphaFoldDB" id="A0A835BHP6"/>
<dbReference type="PANTHER" id="PTHR31205">
    <property type="entry name" value="ACTIN CROSS-LINKING PROTEIN (DUF569)"/>
    <property type="match status" value="1"/>
</dbReference>
<evidence type="ECO:0000313" key="4">
    <source>
        <dbReference type="Proteomes" id="UP000636709"/>
    </source>
</evidence>
<dbReference type="SUPFAM" id="SSF50405">
    <property type="entry name" value="Actin-crosslinking proteins"/>
    <property type="match status" value="1"/>
</dbReference>
<feature type="domain" description="DUF569" evidence="2">
    <location>
        <begin position="292"/>
        <end position="373"/>
    </location>
</feature>